<gene>
    <name evidence="6" type="ORF">SL103_07750</name>
</gene>
<protein>
    <recommendedName>
        <fullName evidence="8">CD225/dispanin family protein</fullName>
    </recommendedName>
</protein>
<feature type="transmembrane region" description="Helical" evidence="5">
    <location>
        <begin position="6"/>
        <end position="31"/>
    </location>
</feature>
<dbReference type="Proteomes" id="UP000094094">
    <property type="component" value="Chromosome"/>
</dbReference>
<proteinExistence type="predicted"/>
<evidence type="ECO:0008006" key="8">
    <source>
        <dbReference type="Google" id="ProtNLM"/>
    </source>
</evidence>
<keyword evidence="3 5" id="KW-1133">Transmembrane helix</keyword>
<sequence>MAKPPTYWPLSIVVFLLFWLLFGAIAMYYSAQVNTRWRYGDVDGANQASRSARIINLIGIGVGILFWIFVIKAG</sequence>
<accession>A0A1D7VHD7</accession>
<dbReference type="InterPro" id="IPR007593">
    <property type="entry name" value="CD225/Dispanin_fam"/>
</dbReference>
<evidence type="ECO:0000256" key="4">
    <source>
        <dbReference type="ARBA" id="ARBA00023136"/>
    </source>
</evidence>
<reference evidence="6 7" key="1">
    <citation type="submission" date="2016-09" db="EMBL/GenBank/DDBJ databases">
        <title>Complete genome sequencing of Streptomyces lydicus 103 and metabolic pathways analysis of antibiotic biosynthesis.</title>
        <authorList>
            <person name="Jia N."/>
            <person name="Ding M.-Z."/>
            <person name="Gao F."/>
            <person name="Yuan Y.-J."/>
        </authorList>
    </citation>
    <scope>NUCLEOTIDE SEQUENCE [LARGE SCALE GENOMIC DNA]</scope>
    <source>
        <strain evidence="6 7">103</strain>
    </source>
</reference>
<dbReference type="KEGG" id="slc:SL103_07750"/>
<comment type="subcellular location">
    <subcellularLocation>
        <location evidence="1">Membrane</location>
    </subcellularLocation>
</comment>
<evidence type="ECO:0000313" key="6">
    <source>
        <dbReference type="EMBL" id="AOP46146.1"/>
    </source>
</evidence>
<dbReference type="Pfam" id="PF04505">
    <property type="entry name" value="CD225"/>
    <property type="match status" value="1"/>
</dbReference>
<evidence type="ECO:0000256" key="3">
    <source>
        <dbReference type="ARBA" id="ARBA00022989"/>
    </source>
</evidence>
<evidence type="ECO:0000256" key="1">
    <source>
        <dbReference type="ARBA" id="ARBA00004370"/>
    </source>
</evidence>
<feature type="transmembrane region" description="Helical" evidence="5">
    <location>
        <begin position="52"/>
        <end position="71"/>
    </location>
</feature>
<evidence type="ECO:0000256" key="2">
    <source>
        <dbReference type="ARBA" id="ARBA00022692"/>
    </source>
</evidence>
<name>A0A1D7VHD7_9ACTN</name>
<evidence type="ECO:0000256" key="5">
    <source>
        <dbReference type="SAM" id="Phobius"/>
    </source>
</evidence>
<dbReference type="PANTHER" id="PTHR14948:SF44">
    <property type="entry name" value="PROLINE-RICH TRANSMEMBRANE PROTEIN 1-LIKE"/>
    <property type="match status" value="1"/>
</dbReference>
<evidence type="ECO:0000313" key="7">
    <source>
        <dbReference type="Proteomes" id="UP000094094"/>
    </source>
</evidence>
<dbReference type="EMBL" id="CP017157">
    <property type="protein sequence ID" value="AOP46146.1"/>
    <property type="molecule type" value="Genomic_DNA"/>
</dbReference>
<organism evidence="6 7">
    <name type="scientific">Streptomyces lydicus</name>
    <dbReference type="NCBI Taxonomy" id="47763"/>
    <lineage>
        <taxon>Bacteria</taxon>
        <taxon>Bacillati</taxon>
        <taxon>Actinomycetota</taxon>
        <taxon>Actinomycetes</taxon>
        <taxon>Kitasatosporales</taxon>
        <taxon>Streptomycetaceae</taxon>
        <taxon>Streptomyces</taxon>
    </lineage>
</organism>
<dbReference type="PANTHER" id="PTHR14948">
    <property type="entry name" value="NG5"/>
    <property type="match status" value="1"/>
</dbReference>
<keyword evidence="7" id="KW-1185">Reference proteome</keyword>
<dbReference type="AlphaFoldDB" id="A0A1D7VHD7"/>
<keyword evidence="4 5" id="KW-0472">Membrane</keyword>
<dbReference type="InterPro" id="IPR051423">
    <property type="entry name" value="CD225/Dispanin"/>
</dbReference>
<dbReference type="RefSeq" id="WP_069568003.1">
    <property type="nucleotide sequence ID" value="NZ_CP017157.1"/>
</dbReference>
<keyword evidence="2 5" id="KW-0812">Transmembrane</keyword>
<dbReference type="GO" id="GO:0016020">
    <property type="term" value="C:membrane"/>
    <property type="evidence" value="ECO:0007669"/>
    <property type="project" value="UniProtKB-SubCell"/>
</dbReference>